<dbReference type="OrthoDB" id="7478518at2"/>
<sequence length="88" mass="9413">MKILLTIAATLAAFTSVSAQAANDRGPGHYEWQSRPTPGPNKSNLPSRVRVWVKDDQTKMANCDCDMMKVAAADCMMMPGKGASPSKG</sequence>
<evidence type="ECO:0000256" key="2">
    <source>
        <dbReference type="SAM" id="SignalP"/>
    </source>
</evidence>
<dbReference type="RefSeq" id="WP_110300434.1">
    <property type="nucleotide sequence ID" value="NZ_QJJM01000027.1"/>
</dbReference>
<name>A0A2V3UP52_9SPHN</name>
<feature type="chain" id="PRO_5015887642" evidence="2">
    <location>
        <begin position="22"/>
        <end position="88"/>
    </location>
</feature>
<dbReference type="EMBL" id="QJJM01000027">
    <property type="protein sequence ID" value="PXW67594.1"/>
    <property type="molecule type" value="Genomic_DNA"/>
</dbReference>
<comment type="caution">
    <text evidence="3">The sequence shown here is derived from an EMBL/GenBank/DDBJ whole genome shotgun (WGS) entry which is preliminary data.</text>
</comment>
<dbReference type="AlphaFoldDB" id="A0A2V3UP52"/>
<feature type="compositionally biased region" description="Polar residues" evidence="1">
    <location>
        <begin position="34"/>
        <end position="46"/>
    </location>
</feature>
<accession>A0A2V3UP52</accession>
<evidence type="ECO:0000313" key="3">
    <source>
        <dbReference type="EMBL" id="PXW67594.1"/>
    </source>
</evidence>
<organism evidence="3 4">
    <name type="scientific">Blastomonas natatoria</name>
    <dbReference type="NCBI Taxonomy" id="34015"/>
    <lineage>
        <taxon>Bacteria</taxon>
        <taxon>Pseudomonadati</taxon>
        <taxon>Pseudomonadota</taxon>
        <taxon>Alphaproteobacteria</taxon>
        <taxon>Sphingomonadales</taxon>
        <taxon>Sphingomonadaceae</taxon>
        <taxon>Blastomonas</taxon>
    </lineage>
</organism>
<proteinExistence type="predicted"/>
<feature type="signal peptide" evidence="2">
    <location>
        <begin position="1"/>
        <end position="21"/>
    </location>
</feature>
<evidence type="ECO:0000313" key="4">
    <source>
        <dbReference type="Proteomes" id="UP000248014"/>
    </source>
</evidence>
<dbReference type="Proteomes" id="UP000248014">
    <property type="component" value="Unassembled WGS sequence"/>
</dbReference>
<feature type="region of interest" description="Disordered" evidence="1">
    <location>
        <begin position="22"/>
        <end position="46"/>
    </location>
</feature>
<evidence type="ECO:0000256" key="1">
    <source>
        <dbReference type="SAM" id="MobiDB-lite"/>
    </source>
</evidence>
<keyword evidence="4" id="KW-1185">Reference proteome</keyword>
<gene>
    <name evidence="3" type="ORF">C7451_1275</name>
</gene>
<keyword evidence="2" id="KW-0732">Signal</keyword>
<protein>
    <submittedName>
        <fullName evidence="3">Uncharacterized protein</fullName>
    </submittedName>
</protein>
<reference evidence="3 4" key="1">
    <citation type="submission" date="2018-05" db="EMBL/GenBank/DDBJ databases">
        <title>Genomic Encyclopedia of Type Strains, Phase IV (KMG-IV): sequencing the most valuable type-strain genomes for metagenomic binning, comparative biology and taxonomic classification.</title>
        <authorList>
            <person name="Goeker M."/>
        </authorList>
    </citation>
    <scope>NUCLEOTIDE SEQUENCE [LARGE SCALE GENOMIC DNA]</scope>
    <source>
        <strain evidence="3 4">DSM 3183</strain>
    </source>
</reference>